<keyword evidence="2" id="KW-1185">Reference proteome</keyword>
<dbReference type="RefSeq" id="WP_149849269.1">
    <property type="nucleotide sequence ID" value="NZ_VUOB01000017.1"/>
</dbReference>
<dbReference type="EMBL" id="VUOB01000017">
    <property type="protein sequence ID" value="KAA2263404.1"/>
    <property type="molecule type" value="Genomic_DNA"/>
</dbReference>
<evidence type="ECO:0000313" key="1">
    <source>
        <dbReference type="EMBL" id="KAA2263404.1"/>
    </source>
</evidence>
<reference evidence="1 2" key="2">
    <citation type="submission" date="2019-09" db="EMBL/GenBank/DDBJ databases">
        <authorList>
            <person name="Jin C."/>
        </authorList>
    </citation>
    <scope>NUCLEOTIDE SEQUENCE [LARGE SCALE GENOMIC DNA]</scope>
    <source>
        <strain evidence="1 2">AN110305</strain>
    </source>
</reference>
<accession>A0A5B2XJS4</accession>
<comment type="caution">
    <text evidence="1">The sequence shown here is derived from an EMBL/GenBank/DDBJ whole genome shotgun (WGS) entry which is preliminary data.</text>
</comment>
<sequence>MQTLIGFVVGYLLGTSHGRNGVKKTLDSIEAIRNSDEVRQLVRAGVSVAGTAAKRVMNGGAGAMLHDAVEAFARRAAETTSSDPERRRAA</sequence>
<proteinExistence type="predicted"/>
<dbReference type="OrthoDB" id="5125216at2"/>
<dbReference type="AlphaFoldDB" id="A0A5B2XJS4"/>
<reference evidence="1 2" key="1">
    <citation type="submission" date="2019-09" db="EMBL/GenBank/DDBJ databases">
        <title>Goodfellowia gen. nov., a new genus of the Pseudonocardineae related to Actinoalloteichus, containing Goodfellowia coeruleoviolacea gen. nov., comb. nov. gen. nov., comb. nov.</title>
        <authorList>
            <person name="Labeda D."/>
        </authorList>
    </citation>
    <scope>NUCLEOTIDE SEQUENCE [LARGE SCALE GENOMIC DNA]</scope>
    <source>
        <strain evidence="1 2">AN110305</strain>
    </source>
</reference>
<name>A0A5B2XJS4_9PSEU</name>
<dbReference type="Proteomes" id="UP000323454">
    <property type="component" value="Unassembled WGS sequence"/>
</dbReference>
<evidence type="ECO:0000313" key="2">
    <source>
        <dbReference type="Proteomes" id="UP000323454"/>
    </source>
</evidence>
<protein>
    <submittedName>
        <fullName evidence="1">Uncharacterized protein</fullName>
    </submittedName>
</protein>
<gene>
    <name evidence="1" type="ORF">F0L68_10255</name>
</gene>
<organism evidence="1 2">
    <name type="scientific">Solihabitans fulvus</name>
    <dbReference type="NCBI Taxonomy" id="1892852"/>
    <lineage>
        <taxon>Bacteria</taxon>
        <taxon>Bacillati</taxon>
        <taxon>Actinomycetota</taxon>
        <taxon>Actinomycetes</taxon>
        <taxon>Pseudonocardiales</taxon>
        <taxon>Pseudonocardiaceae</taxon>
        <taxon>Solihabitans</taxon>
    </lineage>
</organism>